<gene>
    <name evidence="2" type="ORF">H4W81_007925</name>
</gene>
<evidence type="ECO:0000256" key="1">
    <source>
        <dbReference type="SAM" id="Phobius"/>
    </source>
</evidence>
<keyword evidence="1" id="KW-0812">Transmembrane</keyword>
<protein>
    <recommendedName>
        <fullName evidence="4">CU044_5270 family protein</fullName>
    </recommendedName>
</protein>
<dbReference type="RefSeq" id="WP_192779414.1">
    <property type="nucleotide sequence ID" value="NZ_BAAASY010000018.1"/>
</dbReference>
<feature type="transmembrane region" description="Helical" evidence="1">
    <location>
        <begin position="48"/>
        <end position="66"/>
    </location>
</feature>
<reference evidence="2 3" key="1">
    <citation type="submission" date="2020-10" db="EMBL/GenBank/DDBJ databases">
        <title>Sequencing the genomes of 1000 actinobacteria strains.</title>
        <authorList>
            <person name="Klenk H.-P."/>
        </authorList>
    </citation>
    <scope>NUCLEOTIDE SEQUENCE [LARGE SCALE GENOMIC DNA]</scope>
    <source>
        <strain evidence="2 3">DSM 43748</strain>
    </source>
</reference>
<keyword evidence="1" id="KW-0472">Membrane</keyword>
<evidence type="ECO:0000313" key="3">
    <source>
        <dbReference type="Proteomes" id="UP000661607"/>
    </source>
</evidence>
<dbReference type="InterPro" id="IPR047789">
    <property type="entry name" value="CU044_5270-like"/>
</dbReference>
<comment type="caution">
    <text evidence="2">The sequence shown here is derived from an EMBL/GenBank/DDBJ whole genome shotgun (WGS) entry which is preliminary data.</text>
</comment>
<keyword evidence="3" id="KW-1185">Reference proteome</keyword>
<dbReference type="Proteomes" id="UP000661607">
    <property type="component" value="Unassembled WGS sequence"/>
</dbReference>
<proteinExistence type="predicted"/>
<evidence type="ECO:0000313" key="2">
    <source>
        <dbReference type="EMBL" id="MBE1565146.1"/>
    </source>
</evidence>
<accession>A0ABR9KSZ1</accession>
<dbReference type="NCBIfam" id="NF038083">
    <property type="entry name" value="CU044_5270_fam"/>
    <property type="match status" value="1"/>
</dbReference>
<name>A0ABR9KSZ1_9ACTN</name>
<dbReference type="EMBL" id="JADBEF010000001">
    <property type="protein sequence ID" value="MBE1565146.1"/>
    <property type="molecule type" value="Genomic_DNA"/>
</dbReference>
<sequence length="320" mass="34420">MNEIKQFRSATPVITREAADAARARLLLAMHEPTPEPVRRRAPRVPRLAWRLVVAAAAALALVAGLEVVQGAGRPDTVTVANAQELGERAAQSAETDPYAAYDVTPSPGQWLYVKGTIAPLLNEPHPEVDRDSRMTLETWHSLDGKQTALDDGEGKLVIHEAGPGITAADLAKSPVTPEGSLARIEAVVDATPASPFDEGASRQQRVFQAISQLMSEQALPPEVRAALFRALPMIDGVTVKQDAVDAAGRHGVAFAYTGQWQRSEIVVSSDDYRFLGTYGEAIADRTFPSDKVGTVRAGTPLTWTAQLETQIVDKPGHRP</sequence>
<evidence type="ECO:0008006" key="4">
    <source>
        <dbReference type="Google" id="ProtNLM"/>
    </source>
</evidence>
<keyword evidence="1" id="KW-1133">Transmembrane helix</keyword>
<organism evidence="2 3">
    <name type="scientific">Nonomuraea africana</name>
    <dbReference type="NCBI Taxonomy" id="46171"/>
    <lineage>
        <taxon>Bacteria</taxon>
        <taxon>Bacillati</taxon>
        <taxon>Actinomycetota</taxon>
        <taxon>Actinomycetes</taxon>
        <taxon>Streptosporangiales</taxon>
        <taxon>Streptosporangiaceae</taxon>
        <taxon>Nonomuraea</taxon>
    </lineage>
</organism>